<evidence type="ECO:0000256" key="1">
    <source>
        <dbReference type="ARBA" id="ARBA00002600"/>
    </source>
</evidence>
<evidence type="ECO:0000256" key="7">
    <source>
        <dbReference type="ARBA" id="ARBA00023002"/>
    </source>
</evidence>
<dbReference type="InParanoid" id="A0A316YRU9"/>
<comment type="catalytic activity">
    <reaction evidence="10 11">
        <text>protoporphyrinogen IX + 3 O2 = protoporphyrin IX + 3 H2O2</text>
        <dbReference type="Rhea" id="RHEA:25576"/>
        <dbReference type="ChEBI" id="CHEBI:15379"/>
        <dbReference type="ChEBI" id="CHEBI:16240"/>
        <dbReference type="ChEBI" id="CHEBI:57306"/>
        <dbReference type="ChEBI" id="CHEBI:57307"/>
        <dbReference type="EC" id="1.3.3.4"/>
    </reaction>
</comment>
<dbReference type="SUPFAM" id="SSF54373">
    <property type="entry name" value="FAD-linked reductases, C-terminal domain"/>
    <property type="match status" value="1"/>
</dbReference>
<dbReference type="InterPro" id="IPR050464">
    <property type="entry name" value="Zeta_carotene_desat/Oxidored"/>
</dbReference>
<dbReference type="GO" id="GO:0005743">
    <property type="term" value="C:mitochondrial inner membrane"/>
    <property type="evidence" value="ECO:0007669"/>
    <property type="project" value="UniProtKB-SubCell"/>
</dbReference>
<evidence type="ECO:0000313" key="13">
    <source>
        <dbReference type="EMBL" id="PWN91736.1"/>
    </source>
</evidence>
<comment type="subcellular location">
    <subcellularLocation>
        <location evidence="11">Mitochondrion inner membrane</location>
    </subcellularLocation>
</comment>
<evidence type="ECO:0000256" key="10">
    <source>
        <dbReference type="ARBA" id="ARBA00047554"/>
    </source>
</evidence>
<comment type="function">
    <text evidence="1 11">Catalyzes the 6-electron oxidation of protoporphyrinogen-IX to form protoporphyrin-IX.</text>
</comment>
<dbReference type="SUPFAM" id="SSF51905">
    <property type="entry name" value="FAD/NAD(P)-binding domain"/>
    <property type="match status" value="1"/>
</dbReference>
<accession>A0A316YRU9</accession>
<keyword evidence="9 11" id="KW-0627">Porphyrin biosynthesis</keyword>
<dbReference type="GeneID" id="37046742"/>
<gene>
    <name evidence="13" type="ORF">FA10DRAFT_300322</name>
</gene>
<evidence type="ECO:0000313" key="14">
    <source>
        <dbReference type="Proteomes" id="UP000245768"/>
    </source>
</evidence>
<keyword evidence="8 11" id="KW-0350">Heme biosynthesis</keyword>
<comment type="similarity">
    <text evidence="3 11">Belongs to the protoporphyrinogen/coproporphyrinogen oxidase family. Protoporphyrinogen oxidase subfamily.</text>
</comment>
<dbReference type="FunCoup" id="A0A316YRU9">
    <property type="interactions" value="199"/>
</dbReference>
<name>A0A316YRU9_9BASI</name>
<dbReference type="UniPathway" id="UPA00251">
    <property type="reaction ID" value="UER00324"/>
</dbReference>
<dbReference type="EMBL" id="KZ819635">
    <property type="protein sequence ID" value="PWN91736.1"/>
    <property type="molecule type" value="Genomic_DNA"/>
</dbReference>
<dbReference type="PANTHER" id="PTHR42923">
    <property type="entry name" value="PROTOPORPHYRINOGEN OXIDASE"/>
    <property type="match status" value="1"/>
</dbReference>
<evidence type="ECO:0000256" key="2">
    <source>
        <dbReference type="ARBA" id="ARBA00005073"/>
    </source>
</evidence>
<evidence type="ECO:0000256" key="8">
    <source>
        <dbReference type="ARBA" id="ARBA00023133"/>
    </source>
</evidence>
<protein>
    <recommendedName>
        <fullName evidence="4 11">Protoporphyrinogen oxidase</fullName>
        <ecNumber evidence="4 11">1.3.3.4</ecNumber>
    </recommendedName>
</protein>
<evidence type="ECO:0000256" key="9">
    <source>
        <dbReference type="ARBA" id="ARBA00023244"/>
    </source>
</evidence>
<evidence type="ECO:0000256" key="4">
    <source>
        <dbReference type="ARBA" id="ARBA00012867"/>
    </source>
</evidence>
<evidence type="ECO:0000256" key="11">
    <source>
        <dbReference type="RuleBase" id="RU367069"/>
    </source>
</evidence>
<evidence type="ECO:0000256" key="6">
    <source>
        <dbReference type="ARBA" id="ARBA00022827"/>
    </source>
</evidence>
<sequence>MPGLLRVGRGGGSSSLFGEGFKLSVRRYASQSSAAPVKERRRIAVLGGGISGLTMALQLVRRLPTHDIHLYEAKKRVGGWVESEKIKVGGDLALVEGGPRSIRPASLPGLAMMSLVRSLGLEERMLSIPKTHPSAKNRYIFHSGKVNLLPNSLASAFLAVLTNRPPRLRSIIPALVHDFRTPPDLGAGAESVEDFFRRRLGPAGLKIIDNAMSAVLHGIYAADTKDLGIRSIFGFLALAEKRHGGLIRAAMPTRWNRFYRTDEEISKDNATAREMIAKEKQEGIEQLELEEQLGKATVNYMKTTSIFSFKEGIQELTNAIEEDIVQRGVTIHRGDPIKEIRASPQRLAEIVLQGGDECKFDRVVSAMPSNDLAAVWKDDPALVHLLKTDTSTVAVLNLAIRSPNPLRVPDGFGYLVPRASVDTNTLGLLGVVFDSAAVPGQESSEGNITKLTMMLGGPFFRKGFTVFDQLQSLGPGSWGLALKTKGNDDDDVPQQVQELTSMAIDTLCQNLGIPKEVLAQSAIKAKLRLQVDCIPRYDRHHLERMKELHHVLKHQEPKGGCLTLIGASYTGISVNDCVLNASRTANLLADDEGTGARGIITGLEHLAQ</sequence>
<feature type="domain" description="Amine oxidase" evidence="12">
    <location>
        <begin position="50"/>
        <end position="586"/>
    </location>
</feature>
<evidence type="ECO:0000256" key="3">
    <source>
        <dbReference type="ARBA" id="ARBA00010551"/>
    </source>
</evidence>
<dbReference type="AlphaFoldDB" id="A0A316YRU9"/>
<dbReference type="InterPro" id="IPR036188">
    <property type="entry name" value="FAD/NAD-bd_sf"/>
</dbReference>
<evidence type="ECO:0000256" key="5">
    <source>
        <dbReference type="ARBA" id="ARBA00022630"/>
    </source>
</evidence>
<dbReference type="EC" id="1.3.3.4" evidence="4 11"/>
<dbReference type="PANTHER" id="PTHR42923:SF3">
    <property type="entry name" value="PROTOPORPHYRINOGEN OXIDASE"/>
    <property type="match status" value="1"/>
</dbReference>
<dbReference type="OrthoDB" id="438553at2759"/>
<dbReference type="Proteomes" id="UP000245768">
    <property type="component" value="Unassembled WGS sequence"/>
</dbReference>
<keyword evidence="5 11" id="KW-0285">Flavoprotein</keyword>
<organism evidence="13 14">
    <name type="scientific">Acaromyces ingoldii</name>
    <dbReference type="NCBI Taxonomy" id="215250"/>
    <lineage>
        <taxon>Eukaryota</taxon>
        <taxon>Fungi</taxon>
        <taxon>Dikarya</taxon>
        <taxon>Basidiomycota</taxon>
        <taxon>Ustilaginomycotina</taxon>
        <taxon>Exobasidiomycetes</taxon>
        <taxon>Exobasidiales</taxon>
        <taxon>Cryptobasidiaceae</taxon>
        <taxon>Acaromyces</taxon>
    </lineage>
</organism>
<comment type="pathway">
    <text evidence="2 11">Porphyrin-containing compound metabolism; protoporphyrin-IX biosynthesis; protoporphyrin-IX from protoporphyrinogen-IX: step 1/1.</text>
</comment>
<keyword evidence="7 11" id="KW-0560">Oxidoreductase</keyword>
<dbReference type="RefSeq" id="XP_025378934.1">
    <property type="nucleotide sequence ID" value="XM_025524826.1"/>
</dbReference>
<dbReference type="NCBIfam" id="TIGR00562">
    <property type="entry name" value="proto_IX_ox"/>
    <property type="match status" value="1"/>
</dbReference>
<dbReference type="Pfam" id="PF01593">
    <property type="entry name" value="Amino_oxidase"/>
    <property type="match status" value="1"/>
</dbReference>
<dbReference type="InterPro" id="IPR002937">
    <property type="entry name" value="Amino_oxidase"/>
</dbReference>
<reference evidence="13 14" key="1">
    <citation type="journal article" date="2018" name="Mol. Biol. Evol.">
        <title>Broad Genomic Sampling Reveals a Smut Pathogenic Ancestry of the Fungal Clade Ustilaginomycotina.</title>
        <authorList>
            <person name="Kijpornyongpan T."/>
            <person name="Mondo S.J."/>
            <person name="Barry K."/>
            <person name="Sandor L."/>
            <person name="Lee J."/>
            <person name="Lipzen A."/>
            <person name="Pangilinan J."/>
            <person name="LaButti K."/>
            <person name="Hainaut M."/>
            <person name="Henrissat B."/>
            <person name="Grigoriev I.V."/>
            <person name="Spatafora J.W."/>
            <person name="Aime M.C."/>
        </authorList>
    </citation>
    <scope>NUCLEOTIDE SEQUENCE [LARGE SCALE GENOMIC DNA]</scope>
    <source>
        <strain evidence="13 14">MCA 4198</strain>
    </source>
</reference>
<dbReference type="STRING" id="215250.A0A316YRU9"/>
<evidence type="ECO:0000259" key="12">
    <source>
        <dbReference type="Pfam" id="PF01593"/>
    </source>
</evidence>
<dbReference type="InterPro" id="IPR004572">
    <property type="entry name" value="Protoporphyrinogen_oxidase"/>
</dbReference>
<dbReference type="Gene3D" id="3.50.50.60">
    <property type="entry name" value="FAD/NAD(P)-binding domain"/>
    <property type="match status" value="1"/>
</dbReference>
<keyword evidence="6 11" id="KW-0274">FAD</keyword>
<comment type="cofactor">
    <cofactor evidence="11">
        <name>FAD</name>
        <dbReference type="ChEBI" id="CHEBI:57692"/>
    </cofactor>
    <text evidence="11">Binds 1 FAD per subunit.</text>
</comment>
<proteinExistence type="inferred from homology"/>
<dbReference type="GO" id="GO:0004729">
    <property type="term" value="F:oxygen-dependent protoporphyrinogen oxidase activity"/>
    <property type="evidence" value="ECO:0007669"/>
    <property type="project" value="UniProtKB-UniRule"/>
</dbReference>
<dbReference type="GO" id="GO:0006782">
    <property type="term" value="P:protoporphyrinogen IX biosynthetic process"/>
    <property type="evidence" value="ECO:0007669"/>
    <property type="project" value="UniProtKB-UniRule"/>
</dbReference>
<keyword evidence="14" id="KW-1185">Reference proteome</keyword>